<dbReference type="EMBL" id="JACMSC010000012">
    <property type="protein sequence ID" value="KAG6496563.1"/>
    <property type="molecule type" value="Genomic_DNA"/>
</dbReference>
<evidence type="ECO:0000313" key="8">
    <source>
        <dbReference type="Proteomes" id="UP000734854"/>
    </source>
</evidence>
<comment type="catalytic activity">
    <reaction evidence="1">
        <text>Thiol-dependent hydrolysis of ester, thioester, amide, peptide and isopeptide bonds formed by the C-terminal Gly of ubiquitin (a 76-residue protein attached to proteins as an intracellular targeting signal).</text>
        <dbReference type="EC" id="3.4.19.12"/>
    </reaction>
</comment>
<dbReference type="InterPro" id="IPR038765">
    <property type="entry name" value="Papain-like_cys_pep_sf"/>
</dbReference>
<dbReference type="CDD" id="cd22751">
    <property type="entry name" value="OTU_plant_OTU9-like"/>
    <property type="match status" value="1"/>
</dbReference>
<accession>A0A8J5FWS2</accession>
<evidence type="ECO:0000256" key="1">
    <source>
        <dbReference type="ARBA" id="ARBA00000707"/>
    </source>
</evidence>
<dbReference type="FunFam" id="3.90.70.80:FF:000001">
    <property type="entry name" value="OTU domain-containing protein"/>
    <property type="match status" value="1"/>
</dbReference>
<dbReference type="Proteomes" id="UP000734854">
    <property type="component" value="Unassembled WGS sequence"/>
</dbReference>
<name>A0A8J5FWS2_ZINOF</name>
<comment type="similarity">
    <text evidence="2">Belongs to the peptidase C85 family.</text>
</comment>
<evidence type="ECO:0000256" key="4">
    <source>
        <dbReference type="ARBA" id="ARBA00022786"/>
    </source>
</evidence>
<dbReference type="Pfam" id="PF02338">
    <property type="entry name" value="OTU"/>
    <property type="match status" value="1"/>
</dbReference>
<evidence type="ECO:0000259" key="6">
    <source>
        <dbReference type="PROSITE" id="PS50802"/>
    </source>
</evidence>
<evidence type="ECO:0000256" key="2">
    <source>
        <dbReference type="ARBA" id="ARBA00010407"/>
    </source>
</evidence>
<evidence type="ECO:0000313" key="7">
    <source>
        <dbReference type="EMBL" id="KAG6496563.1"/>
    </source>
</evidence>
<dbReference type="PANTHER" id="PTHR12419">
    <property type="entry name" value="OTU DOMAIN CONTAINING PROTEIN"/>
    <property type="match status" value="1"/>
</dbReference>
<dbReference type="GO" id="GO:0016579">
    <property type="term" value="P:protein deubiquitination"/>
    <property type="evidence" value="ECO:0007669"/>
    <property type="project" value="TreeGrafter"/>
</dbReference>
<dbReference type="GO" id="GO:0004843">
    <property type="term" value="F:cysteine-type deubiquitinase activity"/>
    <property type="evidence" value="ECO:0007669"/>
    <property type="project" value="UniProtKB-EC"/>
</dbReference>
<comment type="caution">
    <text evidence="7">The sequence shown here is derived from an EMBL/GenBank/DDBJ whole genome shotgun (WGS) entry which is preliminary data.</text>
</comment>
<reference evidence="7 8" key="1">
    <citation type="submission" date="2020-08" db="EMBL/GenBank/DDBJ databases">
        <title>Plant Genome Project.</title>
        <authorList>
            <person name="Zhang R.-G."/>
        </authorList>
    </citation>
    <scope>NUCLEOTIDE SEQUENCE [LARGE SCALE GENOMIC DNA]</scope>
    <source>
        <tissue evidence="7">Rhizome</tissue>
    </source>
</reference>
<protein>
    <recommendedName>
        <fullName evidence="3">ubiquitinyl hydrolase 1</fullName>
        <ecNumber evidence="3">3.4.19.12</ecNumber>
    </recommendedName>
</protein>
<keyword evidence="5" id="KW-0378">Hydrolase</keyword>
<dbReference type="PANTHER" id="PTHR12419:SF85">
    <property type="entry name" value="OVARIAN TUMOR DOMAIN-CONTAINING DEUBIQUITINATING ENZYME 11"/>
    <property type="match status" value="1"/>
</dbReference>
<proteinExistence type="inferred from homology"/>
<dbReference type="Gene3D" id="3.90.70.80">
    <property type="match status" value="1"/>
</dbReference>
<organism evidence="7 8">
    <name type="scientific">Zingiber officinale</name>
    <name type="common">Ginger</name>
    <name type="synonym">Amomum zingiber</name>
    <dbReference type="NCBI Taxonomy" id="94328"/>
    <lineage>
        <taxon>Eukaryota</taxon>
        <taxon>Viridiplantae</taxon>
        <taxon>Streptophyta</taxon>
        <taxon>Embryophyta</taxon>
        <taxon>Tracheophyta</taxon>
        <taxon>Spermatophyta</taxon>
        <taxon>Magnoliopsida</taxon>
        <taxon>Liliopsida</taxon>
        <taxon>Zingiberales</taxon>
        <taxon>Zingiberaceae</taxon>
        <taxon>Zingiber</taxon>
    </lineage>
</organism>
<keyword evidence="8" id="KW-1185">Reference proteome</keyword>
<evidence type="ECO:0000256" key="3">
    <source>
        <dbReference type="ARBA" id="ARBA00012759"/>
    </source>
</evidence>
<dbReference type="AlphaFoldDB" id="A0A8J5FWS2"/>
<dbReference type="InterPro" id="IPR050704">
    <property type="entry name" value="Peptidase_C85-like"/>
</dbReference>
<keyword evidence="4" id="KW-0833">Ubl conjugation pathway</keyword>
<dbReference type="PROSITE" id="PS50802">
    <property type="entry name" value="OTU"/>
    <property type="match status" value="1"/>
</dbReference>
<feature type="domain" description="OTU" evidence="6">
    <location>
        <begin position="344"/>
        <end position="468"/>
    </location>
</feature>
<dbReference type="InterPro" id="IPR003323">
    <property type="entry name" value="OTU_dom"/>
</dbReference>
<dbReference type="EC" id="3.4.19.12" evidence="3"/>
<evidence type="ECO:0000256" key="5">
    <source>
        <dbReference type="ARBA" id="ARBA00022801"/>
    </source>
</evidence>
<sequence>MPLTSSMENEPFTSTFVPNTQLSDRESLIELVNLEKADFGTADRRKRSTWSKVEDEVLARSFVTIIDDPIIGNDQKVDALWRHIASYYNENRSQGTPSRIASIIRFGHSDEDILQLAYEKYHEENNDIACNLEHVWRIINDRPMFTLQSSDHLVGIKKAKTSQSGASNTSSNQDASLHVDLNEEETHPMGQKIAKRKGKGKMKSDIEGMTTNLDNISSFSLGNGRVILQLVAVDEADRANPIGSIGFVLFRKIRDAYECCVSVFGLIASSSSSRSSYIQESEDDMTIGSILAEANHNNAKNLGKRLSHLDSIPHTPRVNGRIPDVNNATLDHERLSERLSMYGLAEFHVEGDGNCQFRALADQLFHNPEYHKHVRKAVVKQLRHFREQYEGYVPMDYKKYLKSMKRSGEWGDHLTLQAAADRFGAKICLLTSFRDTCFIEINPKEQSPTRELWLSFWSEVHYNSLYVADGIKFLNSCNPTLGTPAGLDTVGIDLISKDVYFADLPTRIPKRKHWLF</sequence>
<gene>
    <name evidence="7" type="ORF">ZIOFF_044431</name>
</gene>
<dbReference type="SUPFAM" id="SSF54001">
    <property type="entry name" value="Cysteine proteinases"/>
    <property type="match status" value="1"/>
</dbReference>